<accession>A0A1Y1WKV5</accession>
<comment type="caution">
    <text evidence="6">The sequence shown here is derived from an EMBL/GenBank/DDBJ whole genome shotgun (WGS) entry which is preliminary data.</text>
</comment>
<dbReference type="OrthoDB" id="284718at2759"/>
<dbReference type="RefSeq" id="XP_040747333.1">
    <property type="nucleotide sequence ID" value="XM_040891147.1"/>
</dbReference>
<keyword evidence="2 5" id="KW-0812">Transmembrane</keyword>
<dbReference type="GO" id="GO:0044183">
    <property type="term" value="F:protein folding chaperone"/>
    <property type="evidence" value="ECO:0007669"/>
    <property type="project" value="InterPro"/>
</dbReference>
<comment type="subcellular location">
    <subcellularLocation>
        <location evidence="1">Membrane</location>
    </subcellularLocation>
</comment>
<sequence>MARKEFPGDPRRSANVVPYTPATNAEEGSLYYLISFISSLAAMFLKSRIVGWAAVFFALLSVFTDRTSAAGQNSSRTSTIHPGQLVALYKLYRGEQPAASSS</sequence>
<organism evidence="6 7">
    <name type="scientific">Linderina pennispora</name>
    <dbReference type="NCBI Taxonomy" id="61395"/>
    <lineage>
        <taxon>Eukaryota</taxon>
        <taxon>Fungi</taxon>
        <taxon>Fungi incertae sedis</taxon>
        <taxon>Zoopagomycota</taxon>
        <taxon>Kickxellomycotina</taxon>
        <taxon>Kickxellomycetes</taxon>
        <taxon>Kickxellales</taxon>
        <taxon>Kickxellaceae</taxon>
        <taxon>Linderina</taxon>
    </lineage>
</organism>
<keyword evidence="4 5" id="KW-0472">Membrane</keyword>
<dbReference type="Proteomes" id="UP000193922">
    <property type="component" value="Unassembled WGS sequence"/>
</dbReference>
<dbReference type="AlphaFoldDB" id="A0A1Y1WKV5"/>
<feature type="transmembrane region" description="Helical" evidence="5">
    <location>
        <begin position="30"/>
        <end position="63"/>
    </location>
</feature>
<evidence type="ECO:0000256" key="5">
    <source>
        <dbReference type="SAM" id="Phobius"/>
    </source>
</evidence>
<evidence type="ECO:0000256" key="4">
    <source>
        <dbReference type="ARBA" id="ARBA00023136"/>
    </source>
</evidence>
<evidence type="ECO:0000256" key="1">
    <source>
        <dbReference type="ARBA" id="ARBA00004370"/>
    </source>
</evidence>
<evidence type="ECO:0000256" key="2">
    <source>
        <dbReference type="ARBA" id="ARBA00022692"/>
    </source>
</evidence>
<dbReference type="EMBL" id="MCFD01000001">
    <property type="protein sequence ID" value="ORX74122.1"/>
    <property type="molecule type" value="Genomic_DNA"/>
</dbReference>
<evidence type="ECO:0000256" key="3">
    <source>
        <dbReference type="ARBA" id="ARBA00022989"/>
    </source>
</evidence>
<keyword evidence="7" id="KW-1185">Reference proteome</keyword>
<dbReference type="GO" id="GO:0045048">
    <property type="term" value="P:protein insertion into ER membrane"/>
    <property type="evidence" value="ECO:0007669"/>
    <property type="project" value="InterPro"/>
</dbReference>
<gene>
    <name evidence="6" type="ORF">DL89DRAFT_319739</name>
</gene>
<name>A0A1Y1WKV5_9FUNG</name>
<dbReference type="GeneID" id="63807795"/>
<evidence type="ECO:0000313" key="7">
    <source>
        <dbReference type="Proteomes" id="UP000193922"/>
    </source>
</evidence>
<keyword evidence="3 5" id="KW-1133">Transmembrane helix</keyword>
<protein>
    <submittedName>
        <fullName evidence="6">Uncharacterized protein</fullName>
    </submittedName>
</protein>
<dbReference type="GO" id="GO:0005789">
    <property type="term" value="C:endoplasmic reticulum membrane"/>
    <property type="evidence" value="ECO:0007669"/>
    <property type="project" value="InterPro"/>
</dbReference>
<proteinExistence type="predicted"/>
<dbReference type="Pfam" id="PF03669">
    <property type="entry name" value="ASTER"/>
    <property type="match status" value="1"/>
</dbReference>
<reference evidence="6 7" key="1">
    <citation type="submission" date="2016-07" db="EMBL/GenBank/DDBJ databases">
        <title>Pervasive Adenine N6-methylation of Active Genes in Fungi.</title>
        <authorList>
            <consortium name="DOE Joint Genome Institute"/>
            <person name="Mondo S.J."/>
            <person name="Dannebaum R.O."/>
            <person name="Kuo R.C."/>
            <person name="Labutti K."/>
            <person name="Haridas S."/>
            <person name="Kuo A."/>
            <person name="Salamov A."/>
            <person name="Ahrendt S.R."/>
            <person name="Lipzen A."/>
            <person name="Sullivan W."/>
            <person name="Andreopoulos W.B."/>
            <person name="Clum A."/>
            <person name="Lindquist E."/>
            <person name="Daum C."/>
            <person name="Ramamoorthy G.K."/>
            <person name="Gryganskyi A."/>
            <person name="Culley D."/>
            <person name="Magnuson J.K."/>
            <person name="James T.Y."/>
            <person name="O'Malley M.A."/>
            <person name="Stajich J.E."/>
            <person name="Spatafora J.W."/>
            <person name="Visel A."/>
            <person name="Grigoriev I.V."/>
        </authorList>
    </citation>
    <scope>NUCLEOTIDE SEQUENCE [LARGE SCALE GENOMIC DNA]</scope>
    <source>
        <strain evidence="6 7">ATCC 12442</strain>
    </source>
</reference>
<dbReference type="InterPro" id="IPR005351">
    <property type="entry name" value="ASTER"/>
</dbReference>
<evidence type="ECO:0000313" key="6">
    <source>
        <dbReference type="EMBL" id="ORX74122.1"/>
    </source>
</evidence>